<evidence type="ECO:0008006" key="4">
    <source>
        <dbReference type="Google" id="ProtNLM"/>
    </source>
</evidence>
<dbReference type="AlphaFoldDB" id="A0A928UZT7"/>
<name>A0A928UZT7_9GAMM</name>
<accession>A0A928UZT7</accession>
<dbReference type="PROSITE" id="PS51257">
    <property type="entry name" value="PROKAR_LIPOPROTEIN"/>
    <property type="match status" value="1"/>
</dbReference>
<organism evidence="2 3">
    <name type="scientific">Cellvibrio polysaccharolyticus</name>
    <dbReference type="NCBI Taxonomy" id="2082724"/>
    <lineage>
        <taxon>Bacteria</taxon>
        <taxon>Pseudomonadati</taxon>
        <taxon>Pseudomonadota</taxon>
        <taxon>Gammaproteobacteria</taxon>
        <taxon>Cellvibrionales</taxon>
        <taxon>Cellvibrionaceae</taxon>
        <taxon>Cellvibrio</taxon>
    </lineage>
</organism>
<protein>
    <recommendedName>
        <fullName evidence="4">Lipoprotein</fullName>
    </recommendedName>
</protein>
<sequence>MKIFFVLIISFLMTACAGPRYGGVAIPDEVKNKKIDVVIIRDKETREGFGKAIESWLRKNNYRYTVQPDGSRHDLKKITIEYVGHWKWDLALYLSEARIEAFNQGQRIGEATYKAPNTLNNNKFSNAEERIEFMMRVLFGQISPEEATRSI</sequence>
<proteinExistence type="predicted"/>
<dbReference type="EMBL" id="PRDL01000001">
    <property type="protein sequence ID" value="MBE8716108.1"/>
    <property type="molecule type" value="Genomic_DNA"/>
</dbReference>
<gene>
    <name evidence="2" type="ORF">C4F51_02780</name>
</gene>
<dbReference type="RefSeq" id="WP_193906952.1">
    <property type="nucleotide sequence ID" value="NZ_PRDL01000001.1"/>
</dbReference>
<feature type="chain" id="PRO_5037526675" description="Lipoprotein" evidence="1">
    <location>
        <begin position="18"/>
        <end position="151"/>
    </location>
</feature>
<comment type="caution">
    <text evidence="2">The sequence shown here is derived from an EMBL/GenBank/DDBJ whole genome shotgun (WGS) entry which is preliminary data.</text>
</comment>
<keyword evidence="1" id="KW-0732">Signal</keyword>
<dbReference type="NCBIfam" id="NF040519">
    <property type="entry name" value="Sbal_3080_fam"/>
    <property type="match status" value="1"/>
</dbReference>
<feature type="signal peptide" evidence="1">
    <location>
        <begin position="1"/>
        <end position="17"/>
    </location>
</feature>
<evidence type="ECO:0000313" key="3">
    <source>
        <dbReference type="Proteomes" id="UP000652567"/>
    </source>
</evidence>
<dbReference type="Proteomes" id="UP000652567">
    <property type="component" value="Unassembled WGS sequence"/>
</dbReference>
<evidence type="ECO:0000313" key="2">
    <source>
        <dbReference type="EMBL" id="MBE8716108.1"/>
    </source>
</evidence>
<evidence type="ECO:0000256" key="1">
    <source>
        <dbReference type="SAM" id="SignalP"/>
    </source>
</evidence>
<reference evidence="2" key="1">
    <citation type="submission" date="2018-07" db="EMBL/GenBank/DDBJ databases">
        <title>Genome assembly of strain Ka43.</title>
        <authorList>
            <person name="Kukolya J."/>
            <person name="Nagy I."/>
            <person name="Horvath B."/>
            <person name="Toth A."/>
        </authorList>
    </citation>
    <scope>NUCLEOTIDE SEQUENCE</scope>
    <source>
        <strain evidence="2">KB43</strain>
    </source>
</reference>
<keyword evidence="3" id="KW-1185">Reference proteome</keyword>